<protein>
    <submittedName>
        <fullName evidence="2">Uncharacterized protein</fullName>
    </submittedName>
</protein>
<keyword evidence="1" id="KW-1133">Transmembrane helix</keyword>
<dbReference type="STRING" id="1459636.NTE_02578"/>
<dbReference type="AlphaFoldDB" id="A0A075MVD3"/>
<evidence type="ECO:0000256" key="1">
    <source>
        <dbReference type="SAM" id="Phobius"/>
    </source>
</evidence>
<evidence type="ECO:0000313" key="3">
    <source>
        <dbReference type="Proteomes" id="UP000028194"/>
    </source>
</evidence>
<dbReference type="HOGENOM" id="CLU_2747969_0_0_2"/>
<dbReference type="EMBL" id="CP007174">
    <property type="protein sequence ID" value="AIF84622.1"/>
    <property type="molecule type" value="Genomic_DNA"/>
</dbReference>
<keyword evidence="1" id="KW-0472">Membrane</keyword>
<proteinExistence type="predicted"/>
<sequence>MHQKRCITCCIGAELQTSLKNIQLLNIFFSNYQVTLTIFPTLLFVIWYIYPPTTSLALVLGDFTIKRMDT</sequence>
<gene>
    <name evidence="2" type="ORF">NTE_02578</name>
</gene>
<dbReference type="KEGG" id="nev:NTE_02578"/>
<name>A0A075MVD3_9ARCH</name>
<organism evidence="2 3">
    <name type="scientific">Candidatus Nitrososphaera evergladensis SR1</name>
    <dbReference type="NCBI Taxonomy" id="1459636"/>
    <lineage>
        <taxon>Archaea</taxon>
        <taxon>Nitrososphaerota</taxon>
        <taxon>Nitrososphaeria</taxon>
        <taxon>Nitrososphaerales</taxon>
        <taxon>Nitrososphaeraceae</taxon>
        <taxon>Nitrososphaera</taxon>
    </lineage>
</organism>
<reference evidence="2 3" key="1">
    <citation type="journal article" date="2014" name="PLoS ONE">
        <title>Genome Sequence of Candidatus Nitrososphaera evergladensis from Group I.1b Enriched from Everglades Soil Reveals Novel Genomic Features of the Ammonia-Oxidizing Archaea.</title>
        <authorList>
            <person name="Zhalnina K.V."/>
            <person name="Dias R."/>
            <person name="Leonard M.T."/>
            <person name="Dorr de Quadros P."/>
            <person name="Camargo F.A."/>
            <person name="Drew J.C."/>
            <person name="Farmerie W.G."/>
            <person name="Daroub S.H."/>
            <person name="Triplett E.W."/>
        </authorList>
    </citation>
    <scope>NUCLEOTIDE SEQUENCE [LARGE SCALE GENOMIC DNA]</scope>
    <source>
        <strain evidence="2 3">SR1</strain>
    </source>
</reference>
<accession>A0A075MVD3</accession>
<dbReference type="Proteomes" id="UP000028194">
    <property type="component" value="Chromosome"/>
</dbReference>
<keyword evidence="1" id="KW-0812">Transmembrane</keyword>
<feature type="transmembrane region" description="Helical" evidence="1">
    <location>
        <begin position="24"/>
        <end position="50"/>
    </location>
</feature>
<evidence type="ECO:0000313" key="2">
    <source>
        <dbReference type="EMBL" id="AIF84622.1"/>
    </source>
</evidence>
<keyword evidence="3" id="KW-1185">Reference proteome</keyword>